<comment type="caution">
    <text evidence="8">The sequence shown here is derived from an EMBL/GenBank/DDBJ whole genome shotgun (WGS) entry which is preliminary data.</text>
</comment>
<dbReference type="Pfam" id="PF00067">
    <property type="entry name" value="p450"/>
    <property type="match status" value="1"/>
</dbReference>
<name>A0AA39N7A7_ARMTA</name>
<dbReference type="Proteomes" id="UP001175211">
    <property type="component" value="Unassembled WGS sequence"/>
</dbReference>
<evidence type="ECO:0008006" key="10">
    <source>
        <dbReference type="Google" id="ProtNLM"/>
    </source>
</evidence>
<keyword evidence="6" id="KW-0503">Monooxygenase</keyword>
<gene>
    <name evidence="8" type="ORF">EV420DRAFT_1673358</name>
</gene>
<dbReference type="PANTHER" id="PTHR24291">
    <property type="entry name" value="CYTOCHROME P450 FAMILY 4"/>
    <property type="match status" value="1"/>
</dbReference>
<keyword evidence="7" id="KW-0472">Membrane</keyword>
<dbReference type="PANTHER" id="PTHR24291:SF50">
    <property type="entry name" value="BIFUNCTIONAL ALBAFLAVENONE MONOOXYGENASE_TERPENE SYNTHASE"/>
    <property type="match status" value="1"/>
</dbReference>
<evidence type="ECO:0000256" key="4">
    <source>
        <dbReference type="ARBA" id="ARBA00023002"/>
    </source>
</evidence>
<evidence type="ECO:0000256" key="1">
    <source>
        <dbReference type="ARBA" id="ARBA00010617"/>
    </source>
</evidence>
<evidence type="ECO:0000313" key="8">
    <source>
        <dbReference type="EMBL" id="KAK0460203.1"/>
    </source>
</evidence>
<accession>A0AA39N7A7</accession>
<dbReference type="RefSeq" id="XP_060332329.1">
    <property type="nucleotide sequence ID" value="XM_060479108.1"/>
</dbReference>
<keyword evidence="7" id="KW-1133">Transmembrane helix</keyword>
<dbReference type="SUPFAM" id="SSF48264">
    <property type="entry name" value="Cytochrome P450"/>
    <property type="match status" value="1"/>
</dbReference>
<evidence type="ECO:0000256" key="6">
    <source>
        <dbReference type="ARBA" id="ARBA00023033"/>
    </source>
</evidence>
<keyword evidence="4" id="KW-0560">Oxidoreductase</keyword>
<comment type="similarity">
    <text evidence="1">Belongs to the cytochrome P450 family.</text>
</comment>
<evidence type="ECO:0000313" key="9">
    <source>
        <dbReference type="Proteomes" id="UP001175211"/>
    </source>
</evidence>
<keyword evidence="2" id="KW-0349">Heme</keyword>
<evidence type="ECO:0000256" key="2">
    <source>
        <dbReference type="ARBA" id="ARBA00022617"/>
    </source>
</evidence>
<feature type="transmembrane region" description="Helical" evidence="7">
    <location>
        <begin position="116"/>
        <end position="135"/>
    </location>
</feature>
<dbReference type="GeneID" id="85362656"/>
<protein>
    <recommendedName>
        <fullName evidence="10">Cytochrome P450</fullName>
    </recommendedName>
</protein>
<dbReference type="InterPro" id="IPR036396">
    <property type="entry name" value="Cyt_P450_sf"/>
</dbReference>
<dbReference type="GO" id="GO:0004497">
    <property type="term" value="F:monooxygenase activity"/>
    <property type="evidence" value="ECO:0007669"/>
    <property type="project" value="UniProtKB-KW"/>
</dbReference>
<feature type="transmembrane region" description="Helical" evidence="7">
    <location>
        <begin position="91"/>
        <end position="110"/>
    </location>
</feature>
<dbReference type="GO" id="GO:0005506">
    <property type="term" value="F:iron ion binding"/>
    <property type="evidence" value="ECO:0007669"/>
    <property type="project" value="InterPro"/>
</dbReference>
<evidence type="ECO:0000256" key="5">
    <source>
        <dbReference type="ARBA" id="ARBA00023004"/>
    </source>
</evidence>
<reference evidence="8" key="1">
    <citation type="submission" date="2023-06" db="EMBL/GenBank/DDBJ databases">
        <authorList>
            <consortium name="Lawrence Berkeley National Laboratory"/>
            <person name="Ahrendt S."/>
            <person name="Sahu N."/>
            <person name="Indic B."/>
            <person name="Wong-Bajracharya J."/>
            <person name="Merenyi Z."/>
            <person name="Ke H.-M."/>
            <person name="Monk M."/>
            <person name="Kocsube S."/>
            <person name="Drula E."/>
            <person name="Lipzen A."/>
            <person name="Balint B."/>
            <person name="Henrissat B."/>
            <person name="Andreopoulos B."/>
            <person name="Martin F.M."/>
            <person name="Harder C.B."/>
            <person name="Rigling D."/>
            <person name="Ford K.L."/>
            <person name="Foster G.D."/>
            <person name="Pangilinan J."/>
            <person name="Papanicolaou A."/>
            <person name="Barry K."/>
            <person name="LaButti K."/>
            <person name="Viragh M."/>
            <person name="Koriabine M."/>
            <person name="Yan M."/>
            <person name="Riley R."/>
            <person name="Champramary S."/>
            <person name="Plett K.L."/>
            <person name="Tsai I.J."/>
            <person name="Slot J."/>
            <person name="Sipos G."/>
            <person name="Plett J."/>
            <person name="Nagy L.G."/>
            <person name="Grigoriev I.V."/>
        </authorList>
    </citation>
    <scope>NUCLEOTIDE SEQUENCE</scope>
    <source>
        <strain evidence="8">CCBAS 213</strain>
    </source>
</reference>
<dbReference type="GO" id="GO:0020037">
    <property type="term" value="F:heme binding"/>
    <property type="evidence" value="ECO:0007669"/>
    <property type="project" value="InterPro"/>
</dbReference>
<keyword evidence="7" id="KW-0812">Transmembrane</keyword>
<dbReference type="InterPro" id="IPR001128">
    <property type="entry name" value="Cyt_P450"/>
</dbReference>
<dbReference type="InterPro" id="IPR050196">
    <property type="entry name" value="Cytochrome_P450_Monoox"/>
</dbReference>
<dbReference type="GO" id="GO:0016705">
    <property type="term" value="F:oxidoreductase activity, acting on paired donors, with incorporation or reduction of molecular oxygen"/>
    <property type="evidence" value="ECO:0007669"/>
    <property type="project" value="InterPro"/>
</dbReference>
<dbReference type="Gene3D" id="1.10.630.10">
    <property type="entry name" value="Cytochrome P450"/>
    <property type="match status" value="1"/>
</dbReference>
<sequence length="147" mass="16472">MASHNEVQIPGEDKDIINLLVHSVGKMQDDEIEVQLMTFVVGGYESSSTSLSWLLYKLAVHPEHQSIIHAELKQSNDYDSMPFLNAIIKGILIQMTIMHGHIVLITSLSYNHPGHLYSLYLPFLLLSHFHIARGLRSSDIRVIGIGA</sequence>
<evidence type="ECO:0000256" key="7">
    <source>
        <dbReference type="SAM" id="Phobius"/>
    </source>
</evidence>
<keyword evidence="3" id="KW-0479">Metal-binding</keyword>
<evidence type="ECO:0000256" key="3">
    <source>
        <dbReference type="ARBA" id="ARBA00022723"/>
    </source>
</evidence>
<keyword evidence="9" id="KW-1185">Reference proteome</keyword>
<organism evidence="8 9">
    <name type="scientific">Armillaria tabescens</name>
    <name type="common">Ringless honey mushroom</name>
    <name type="synonym">Agaricus tabescens</name>
    <dbReference type="NCBI Taxonomy" id="1929756"/>
    <lineage>
        <taxon>Eukaryota</taxon>
        <taxon>Fungi</taxon>
        <taxon>Dikarya</taxon>
        <taxon>Basidiomycota</taxon>
        <taxon>Agaricomycotina</taxon>
        <taxon>Agaricomycetes</taxon>
        <taxon>Agaricomycetidae</taxon>
        <taxon>Agaricales</taxon>
        <taxon>Marasmiineae</taxon>
        <taxon>Physalacriaceae</taxon>
        <taxon>Desarmillaria</taxon>
    </lineage>
</organism>
<proteinExistence type="inferred from homology"/>
<dbReference type="EMBL" id="JAUEPS010000013">
    <property type="protein sequence ID" value="KAK0460203.1"/>
    <property type="molecule type" value="Genomic_DNA"/>
</dbReference>
<keyword evidence="5" id="KW-0408">Iron</keyword>
<dbReference type="AlphaFoldDB" id="A0AA39N7A7"/>